<evidence type="ECO:0000313" key="2">
    <source>
        <dbReference type="Proteomes" id="UP000248688"/>
    </source>
</evidence>
<dbReference type="AlphaFoldDB" id="A0A2Z4IFM1"/>
<proteinExistence type="predicted"/>
<evidence type="ECO:0000313" key="1">
    <source>
        <dbReference type="EMBL" id="AWW29487.1"/>
    </source>
</evidence>
<keyword evidence="2" id="KW-1185">Reference proteome</keyword>
<name>A0A2Z4IFM1_9BACT</name>
<dbReference type="KEGG" id="est:DN752_04695"/>
<protein>
    <submittedName>
        <fullName evidence="1">Uncharacterized protein</fullName>
    </submittedName>
</protein>
<gene>
    <name evidence="1" type="ORF">DN752_04695</name>
</gene>
<sequence length="72" mass="7843">MFKVAKLSHTMSNHTNLAGQPVICLLLSFPGKLSTVVSVSTLSDANINRSSEVFASIYLELNRSIPSFQAFL</sequence>
<organism evidence="1 2">
    <name type="scientific">Echinicola strongylocentroti</name>
    <dbReference type="NCBI Taxonomy" id="1795355"/>
    <lineage>
        <taxon>Bacteria</taxon>
        <taxon>Pseudomonadati</taxon>
        <taxon>Bacteroidota</taxon>
        <taxon>Cytophagia</taxon>
        <taxon>Cytophagales</taxon>
        <taxon>Cyclobacteriaceae</taxon>
        <taxon>Echinicola</taxon>
    </lineage>
</organism>
<reference evidence="1 2" key="1">
    <citation type="submission" date="2018-06" db="EMBL/GenBank/DDBJ databases">
        <title>Echinicola strongylocentroti sp. nov., isolated from a sea urchin Strongylocentrotus intermedius.</title>
        <authorList>
            <person name="Bae S.S."/>
        </authorList>
    </citation>
    <scope>NUCLEOTIDE SEQUENCE [LARGE SCALE GENOMIC DNA]</scope>
    <source>
        <strain evidence="1 2">MEBiC08714</strain>
    </source>
</reference>
<accession>A0A2Z4IFM1</accession>
<dbReference type="EMBL" id="CP030041">
    <property type="protein sequence ID" value="AWW29487.1"/>
    <property type="molecule type" value="Genomic_DNA"/>
</dbReference>
<dbReference type="Proteomes" id="UP000248688">
    <property type="component" value="Chromosome"/>
</dbReference>